<evidence type="ECO:0000313" key="6">
    <source>
        <dbReference type="EMBL" id="CAG5081520.1"/>
    </source>
</evidence>
<evidence type="ECO:0000313" key="7">
    <source>
        <dbReference type="Proteomes" id="UP001158576"/>
    </source>
</evidence>
<gene>
    <name evidence="6" type="ORF">OKIOD_LOCUS1455</name>
</gene>
<feature type="transmembrane region" description="Helical" evidence="5">
    <location>
        <begin position="52"/>
        <end position="75"/>
    </location>
</feature>
<dbReference type="Gene3D" id="1.20.1740.10">
    <property type="entry name" value="Amino acid/polyamine transporter I"/>
    <property type="match status" value="2"/>
</dbReference>
<evidence type="ECO:0000256" key="5">
    <source>
        <dbReference type="SAM" id="Phobius"/>
    </source>
</evidence>
<keyword evidence="3 5" id="KW-1133">Transmembrane helix</keyword>
<protein>
    <submittedName>
        <fullName evidence="6">Oidioi.mRNA.OKI2018_I69.PAR.g9897.t1.cds</fullName>
    </submittedName>
</protein>
<feature type="transmembrane region" description="Helical" evidence="5">
    <location>
        <begin position="287"/>
        <end position="308"/>
    </location>
</feature>
<dbReference type="PANTHER" id="PTHR11785:SF512">
    <property type="entry name" value="SOBREMESA, ISOFORM B"/>
    <property type="match status" value="1"/>
</dbReference>
<evidence type="ECO:0000256" key="4">
    <source>
        <dbReference type="ARBA" id="ARBA00023136"/>
    </source>
</evidence>
<feature type="transmembrane region" description="Helical" evidence="5">
    <location>
        <begin position="173"/>
        <end position="200"/>
    </location>
</feature>
<keyword evidence="2 5" id="KW-0812">Transmembrane</keyword>
<keyword evidence="7" id="KW-1185">Reference proteome</keyword>
<feature type="transmembrane region" description="Helical" evidence="5">
    <location>
        <begin position="144"/>
        <end position="161"/>
    </location>
</feature>
<comment type="subcellular location">
    <subcellularLocation>
        <location evidence="1">Membrane</location>
        <topology evidence="1">Multi-pass membrane protein</topology>
    </subcellularLocation>
</comment>
<dbReference type="Pfam" id="PF13520">
    <property type="entry name" value="AA_permease_2"/>
    <property type="match status" value="2"/>
</dbReference>
<proteinExistence type="predicted"/>
<reference evidence="6 7" key="1">
    <citation type="submission" date="2021-04" db="EMBL/GenBank/DDBJ databases">
        <authorList>
            <person name="Bliznina A."/>
        </authorList>
    </citation>
    <scope>NUCLEOTIDE SEQUENCE [LARGE SCALE GENOMIC DNA]</scope>
</reference>
<dbReference type="InterPro" id="IPR050598">
    <property type="entry name" value="AminoAcid_Transporter"/>
</dbReference>
<dbReference type="PANTHER" id="PTHR11785">
    <property type="entry name" value="AMINO ACID TRANSPORTER"/>
    <property type="match status" value="1"/>
</dbReference>
<evidence type="ECO:0000256" key="2">
    <source>
        <dbReference type="ARBA" id="ARBA00022692"/>
    </source>
</evidence>
<keyword evidence="4 5" id="KW-0472">Membrane</keyword>
<feature type="transmembrane region" description="Helical" evidence="5">
    <location>
        <begin position="237"/>
        <end position="257"/>
    </location>
</feature>
<feature type="transmembrane region" description="Helical" evidence="5">
    <location>
        <begin position="20"/>
        <end position="40"/>
    </location>
</feature>
<evidence type="ECO:0000256" key="3">
    <source>
        <dbReference type="ARBA" id="ARBA00022989"/>
    </source>
</evidence>
<organism evidence="6 7">
    <name type="scientific">Oikopleura dioica</name>
    <name type="common">Tunicate</name>
    <dbReference type="NCBI Taxonomy" id="34765"/>
    <lineage>
        <taxon>Eukaryota</taxon>
        <taxon>Metazoa</taxon>
        <taxon>Chordata</taxon>
        <taxon>Tunicata</taxon>
        <taxon>Appendicularia</taxon>
        <taxon>Copelata</taxon>
        <taxon>Oikopleuridae</taxon>
        <taxon>Oikopleura</taxon>
    </lineage>
</organism>
<accession>A0ABN7RMT9</accession>
<evidence type="ECO:0000256" key="1">
    <source>
        <dbReference type="ARBA" id="ARBA00004141"/>
    </source>
</evidence>
<name>A0ABN7RMT9_OIKDI</name>
<feature type="transmembrane region" description="Helical" evidence="5">
    <location>
        <begin position="96"/>
        <end position="119"/>
    </location>
</feature>
<dbReference type="InterPro" id="IPR002293">
    <property type="entry name" value="AA/rel_permease1"/>
</dbReference>
<sequence>MKTENVAKVTLKKSVDLKGAVMVIVGCQVGSGIFVSPKGVLEYTNSPGLCLIVWALGGLLAGLGSMVYAELACVIPKSGGEFAFMYHGLPRGKFPAYLFAFTGATILKTATLGIIAITFGDYAMKFMSPSFCQYSDNYETAQKLWAILAISTAAALNIVSIEWTQKSVKESSLIVFLWLVLSDLPKALMISIVSVISFYVCVNISYLTVLGPIGLLESEAVGAAFANRIYPGLDRAISFMVMLSTFGAIVIASFTAARGPFVAAREGMFPKILAMINVDKKSPSPSVLFTAAITIFLIVIGNFTLLSLS</sequence>
<dbReference type="EMBL" id="OU015568">
    <property type="protein sequence ID" value="CAG5081520.1"/>
    <property type="molecule type" value="Genomic_DNA"/>
</dbReference>
<dbReference type="Proteomes" id="UP001158576">
    <property type="component" value="Chromosome PAR"/>
</dbReference>